<dbReference type="InterPro" id="IPR048493">
    <property type="entry name" value="DUF1980_N"/>
</dbReference>
<feature type="domain" description="DUF1980" evidence="3">
    <location>
        <begin position="2"/>
        <end position="127"/>
    </location>
</feature>
<dbReference type="Proteomes" id="UP000225062">
    <property type="component" value="Unassembled WGS sequence"/>
</dbReference>
<feature type="region of interest" description="Disordered" evidence="1">
    <location>
        <begin position="63"/>
        <end position="86"/>
    </location>
</feature>
<evidence type="ECO:0000259" key="3">
    <source>
        <dbReference type="Pfam" id="PF09323"/>
    </source>
</evidence>
<gene>
    <name evidence="5" type="ORF">COI74_12745</name>
</gene>
<accession>A0ABD6TN55</accession>
<dbReference type="Pfam" id="PF21537">
    <property type="entry name" value="DUF1980_C"/>
    <property type="match status" value="1"/>
</dbReference>
<dbReference type="InterPro" id="IPR052955">
    <property type="entry name" value="UPF0703_membrane_permease"/>
</dbReference>
<proteinExistence type="predicted"/>
<evidence type="ECO:0000259" key="4">
    <source>
        <dbReference type="Pfam" id="PF21537"/>
    </source>
</evidence>
<feature type="domain" description="DUF1980" evidence="4">
    <location>
        <begin position="152"/>
        <end position="292"/>
    </location>
</feature>
<dbReference type="PANTHER" id="PTHR40047">
    <property type="entry name" value="UPF0703 PROTEIN YCGQ"/>
    <property type="match status" value="1"/>
</dbReference>
<dbReference type="EMBL" id="NUUI01000018">
    <property type="protein sequence ID" value="PHG21216.1"/>
    <property type="molecule type" value="Genomic_DNA"/>
</dbReference>
<evidence type="ECO:0000256" key="1">
    <source>
        <dbReference type="SAM" id="MobiDB-lite"/>
    </source>
</evidence>
<keyword evidence="2" id="KW-0472">Membrane</keyword>
<evidence type="ECO:0000256" key="2">
    <source>
        <dbReference type="SAM" id="Phobius"/>
    </source>
</evidence>
<dbReference type="PANTHER" id="PTHR40047:SF1">
    <property type="entry name" value="UPF0703 PROTEIN YCGQ"/>
    <property type="match status" value="1"/>
</dbReference>
<organism evidence="5 6">
    <name type="scientific">Bacillus wiedmannii</name>
    <dbReference type="NCBI Taxonomy" id="1890302"/>
    <lineage>
        <taxon>Bacteria</taxon>
        <taxon>Bacillati</taxon>
        <taxon>Bacillota</taxon>
        <taxon>Bacilli</taxon>
        <taxon>Bacillales</taxon>
        <taxon>Bacillaceae</taxon>
        <taxon>Bacillus</taxon>
        <taxon>Bacillus cereus group</taxon>
    </lineage>
</organism>
<dbReference type="RefSeq" id="WP_098149665.1">
    <property type="nucleotide sequence ID" value="NZ_NUBB01000011.1"/>
</dbReference>
<reference evidence="5 6" key="1">
    <citation type="submission" date="2017-09" db="EMBL/GenBank/DDBJ databases">
        <title>Large-scale bioinformatics analysis of Bacillus genomes uncovers conserved roles of natural products in bacterial physiology.</title>
        <authorList>
            <consortium name="Agbiome Team Llc"/>
            <person name="Bleich R.M."/>
            <person name="Grubbs K.J."/>
            <person name="Santa Maria K.C."/>
            <person name="Allen S.E."/>
            <person name="Farag S."/>
            <person name="Shank E.A."/>
            <person name="Bowers A."/>
        </authorList>
    </citation>
    <scope>NUCLEOTIDE SEQUENCE [LARGE SCALE GENOMIC DNA]</scope>
    <source>
        <strain evidence="5 6">AFS032503</strain>
    </source>
</reference>
<protein>
    <submittedName>
        <fullName evidence="5">TIGR03943 family protein</fullName>
    </submittedName>
</protein>
<feature type="transmembrane region" description="Helical" evidence="2">
    <location>
        <begin position="95"/>
        <end position="114"/>
    </location>
</feature>
<evidence type="ECO:0000313" key="6">
    <source>
        <dbReference type="Proteomes" id="UP000225062"/>
    </source>
</evidence>
<dbReference type="InterPro" id="IPR048447">
    <property type="entry name" value="DUF1980_C"/>
</dbReference>
<name>A0ABD6TN55_9BACI</name>
<keyword evidence="2" id="KW-0812">Transmembrane</keyword>
<evidence type="ECO:0000313" key="5">
    <source>
        <dbReference type="EMBL" id="PHG21216.1"/>
    </source>
</evidence>
<sequence>MFRAYILLGFTILIAQLHISGNITKYINMKYAYLSTTAAIILGFLTVVQIIIVFQKEHQKEQEKQEKQEKQDCSCDHSHCGHDHSKDENTWWKKAFSYLLFCFPIVSGLFFPIATLDSDIVKAKGFHFPVAQAESKDPFMTRQFLRPDTSIYYGKEGYRGVMEKGKKEFVTKDNITLNDENFLKGMETIYNYPGEFTGKKLSFKGFVFKDDSSQKEQYFLFRFGIIHCVADSGVYGMLVKKPEGVEWKNDDWIQVEGEISTEFYQPFHANIPVLEVTKWNKVEPPKEQYVFRGAD</sequence>
<dbReference type="InterPro" id="IPR015402">
    <property type="entry name" value="DUF1980"/>
</dbReference>
<keyword evidence="2" id="KW-1133">Transmembrane helix</keyword>
<dbReference type="Pfam" id="PF09323">
    <property type="entry name" value="DUF1980"/>
    <property type="match status" value="1"/>
</dbReference>
<comment type="caution">
    <text evidence="5">The sequence shown here is derived from an EMBL/GenBank/DDBJ whole genome shotgun (WGS) entry which is preliminary data.</text>
</comment>
<dbReference type="AlphaFoldDB" id="A0ABD6TN55"/>
<feature type="transmembrane region" description="Helical" evidence="2">
    <location>
        <begin position="31"/>
        <end position="54"/>
    </location>
</feature>
<dbReference type="NCBIfam" id="TIGR03943">
    <property type="entry name" value="TIGR03943 family putative permease subunit"/>
    <property type="match status" value="1"/>
</dbReference>